<gene>
    <name evidence="1" type="ORF">EVAR_31176_1</name>
</gene>
<sequence>MGTPRNARPRISPWDDVVRRAANAPARLPPVDLEDAPGHTNRSFIEIEVFESIPTMKPDYNVSTSLQASAATPVGHKTPPPYKYRAASRGREQLIASFTFDAFKGFERYYSELFRSRVSLHDEFREGLPSTTIFEKNVSSVRRLIEENRWRLYADAIRWQLTLSGASLYLASAVKKYRETYDPNADENDVKIVQYGGRNSKTHSGG</sequence>
<evidence type="ECO:0000313" key="2">
    <source>
        <dbReference type="Proteomes" id="UP000299102"/>
    </source>
</evidence>
<organism evidence="1 2">
    <name type="scientific">Eumeta variegata</name>
    <name type="common">Bagworm moth</name>
    <name type="synonym">Eumeta japonica</name>
    <dbReference type="NCBI Taxonomy" id="151549"/>
    <lineage>
        <taxon>Eukaryota</taxon>
        <taxon>Metazoa</taxon>
        <taxon>Ecdysozoa</taxon>
        <taxon>Arthropoda</taxon>
        <taxon>Hexapoda</taxon>
        <taxon>Insecta</taxon>
        <taxon>Pterygota</taxon>
        <taxon>Neoptera</taxon>
        <taxon>Endopterygota</taxon>
        <taxon>Lepidoptera</taxon>
        <taxon>Glossata</taxon>
        <taxon>Ditrysia</taxon>
        <taxon>Tineoidea</taxon>
        <taxon>Psychidae</taxon>
        <taxon>Oiketicinae</taxon>
        <taxon>Eumeta</taxon>
    </lineage>
</organism>
<comment type="caution">
    <text evidence="1">The sequence shown here is derived from an EMBL/GenBank/DDBJ whole genome shotgun (WGS) entry which is preliminary data.</text>
</comment>
<proteinExistence type="predicted"/>
<reference evidence="1 2" key="1">
    <citation type="journal article" date="2019" name="Commun. Biol.">
        <title>The bagworm genome reveals a unique fibroin gene that provides high tensile strength.</title>
        <authorList>
            <person name="Kono N."/>
            <person name="Nakamura H."/>
            <person name="Ohtoshi R."/>
            <person name="Tomita M."/>
            <person name="Numata K."/>
            <person name="Arakawa K."/>
        </authorList>
    </citation>
    <scope>NUCLEOTIDE SEQUENCE [LARGE SCALE GENOMIC DNA]</scope>
</reference>
<keyword evidence="2" id="KW-1185">Reference proteome</keyword>
<protein>
    <submittedName>
        <fullName evidence="1">Uncharacterized protein</fullName>
    </submittedName>
</protein>
<accession>A0A4C1VY77</accession>
<dbReference type="Proteomes" id="UP000299102">
    <property type="component" value="Unassembled WGS sequence"/>
</dbReference>
<evidence type="ECO:0000313" key="1">
    <source>
        <dbReference type="EMBL" id="GBP43292.1"/>
    </source>
</evidence>
<dbReference type="EMBL" id="BGZK01000433">
    <property type="protein sequence ID" value="GBP43292.1"/>
    <property type="molecule type" value="Genomic_DNA"/>
</dbReference>
<name>A0A4C1VY77_EUMVA</name>
<dbReference type="AlphaFoldDB" id="A0A4C1VY77"/>